<organism evidence="2 3">
    <name type="scientific">Actinoallomurus bryophytorum</name>
    <dbReference type="NCBI Taxonomy" id="1490222"/>
    <lineage>
        <taxon>Bacteria</taxon>
        <taxon>Bacillati</taxon>
        <taxon>Actinomycetota</taxon>
        <taxon>Actinomycetes</taxon>
        <taxon>Streptosporangiales</taxon>
        <taxon>Thermomonosporaceae</taxon>
        <taxon>Actinoallomurus</taxon>
    </lineage>
</organism>
<dbReference type="InterPro" id="IPR006311">
    <property type="entry name" value="TAT_signal"/>
</dbReference>
<proteinExistence type="predicted"/>
<keyword evidence="1" id="KW-0732">Signal</keyword>
<evidence type="ECO:0000313" key="2">
    <source>
        <dbReference type="EMBL" id="TQL90808.1"/>
    </source>
</evidence>
<feature type="signal peptide" evidence="1">
    <location>
        <begin position="1"/>
        <end position="28"/>
    </location>
</feature>
<dbReference type="EMBL" id="VFOZ01000002">
    <property type="protein sequence ID" value="TQL90808.1"/>
    <property type="molecule type" value="Genomic_DNA"/>
</dbReference>
<reference evidence="2 3" key="1">
    <citation type="submission" date="2019-06" db="EMBL/GenBank/DDBJ databases">
        <title>Sequencing the genomes of 1000 actinobacteria strains.</title>
        <authorList>
            <person name="Klenk H.-P."/>
        </authorList>
    </citation>
    <scope>NUCLEOTIDE SEQUENCE [LARGE SCALE GENOMIC DNA]</scope>
    <source>
        <strain evidence="2 3">DSM 102200</strain>
    </source>
</reference>
<feature type="chain" id="PRO_5022216522" description="Beta/gamma crystallin" evidence="1">
    <location>
        <begin position="29"/>
        <end position="112"/>
    </location>
</feature>
<sequence length="112" mass="11978">MAVRRKALLGLTAAGLFASALVPTAAQAEAGAQFTFCNTTGNIPSPADEYVAFPQRGWWSSTVVSSGGCWGPVTLSGLDSEEAVGYRLVNGQWLAVYERWFSDSQLTVNVQF</sequence>
<gene>
    <name evidence="2" type="ORF">FB559_8121</name>
</gene>
<dbReference type="AlphaFoldDB" id="A0A543C176"/>
<accession>A0A543C176</accession>
<protein>
    <recommendedName>
        <fullName evidence="4">Beta/gamma crystallin</fullName>
    </recommendedName>
</protein>
<comment type="caution">
    <text evidence="2">The sequence shown here is derived from an EMBL/GenBank/DDBJ whole genome shotgun (WGS) entry which is preliminary data.</text>
</comment>
<name>A0A543C176_9ACTN</name>
<dbReference type="RefSeq" id="WP_141962783.1">
    <property type="nucleotide sequence ID" value="NZ_VFOZ01000002.1"/>
</dbReference>
<keyword evidence="3" id="KW-1185">Reference proteome</keyword>
<evidence type="ECO:0000313" key="3">
    <source>
        <dbReference type="Proteomes" id="UP000316096"/>
    </source>
</evidence>
<dbReference type="Proteomes" id="UP000316096">
    <property type="component" value="Unassembled WGS sequence"/>
</dbReference>
<evidence type="ECO:0008006" key="4">
    <source>
        <dbReference type="Google" id="ProtNLM"/>
    </source>
</evidence>
<dbReference type="PROSITE" id="PS51318">
    <property type="entry name" value="TAT"/>
    <property type="match status" value="1"/>
</dbReference>
<evidence type="ECO:0000256" key="1">
    <source>
        <dbReference type="SAM" id="SignalP"/>
    </source>
</evidence>